<proteinExistence type="predicted"/>
<protein>
    <submittedName>
        <fullName evidence="1">Uncharacterized protein</fullName>
    </submittedName>
</protein>
<dbReference type="PROSITE" id="PS51257">
    <property type="entry name" value="PROKAR_LIPOPROTEIN"/>
    <property type="match status" value="1"/>
</dbReference>
<dbReference type="EMBL" id="JACOOJ010000010">
    <property type="protein sequence ID" value="MBC5632743.1"/>
    <property type="molecule type" value="Genomic_DNA"/>
</dbReference>
<name>A0ABR7DMS9_9BACT</name>
<accession>A0ABR7DMS9</accession>
<evidence type="ECO:0000313" key="1">
    <source>
        <dbReference type="EMBL" id="MBC5632743.1"/>
    </source>
</evidence>
<dbReference type="InterPro" id="IPR053161">
    <property type="entry name" value="Ulvan_degrading_GH"/>
</dbReference>
<evidence type="ECO:0000313" key="2">
    <source>
        <dbReference type="Proteomes" id="UP000651475"/>
    </source>
</evidence>
<dbReference type="RefSeq" id="WP_186929497.1">
    <property type="nucleotide sequence ID" value="NZ_JACOOJ010000010.1"/>
</dbReference>
<dbReference type="PANTHER" id="PTHR36848:SF2">
    <property type="entry name" value="SECRETED PROTEIN"/>
    <property type="match status" value="1"/>
</dbReference>
<organism evidence="1 2">
    <name type="scientific">Parabacteroides hominis</name>
    <dbReference type="NCBI Taxonomy" id="2763057"/>
    <lineage>
        <taxon>Bacteria</taxon>
        <taxon>Pseudomonadati</taxon>
        <taxon>Bacteroidota</taxon>
        <taxon>Bacteroidia</taxon>
        <taxon>Bacteroidales</taxon>
        <taxon>Tannerellaceae</taxon>
        <taxon>Parabacteroides</taxon>
    </lineage>
</organism>
<dbReference type="CDD" id="cd03143">
    <property type="entry name" value="A4_beta-galactosidase_middle_domain"/>
    <property type="match status" value="1"/>
</dbReference>
<dbReference type="Gene3D" id="3.40.50.880">
    <property type="match status" value="1"/>
</dbReference>
<dbReference type="Pfam" id="PF17132">
    <property type="entry name" value="Glyco_hydro_106"/>
    <property type="match status" value="1"/>
</dbReference>
<reference evidence="1 2" key="1">
    <citation type="submission" date="2020-08" db="EMBL/GenBank/DDBJ databases">
        <title>Genome public.</title>
        <authorList>
            <person name="Liu C."/>
            <person name="Sun Q."/>
        </authorList>
    </citation>
    <scope>NUCLEOTIDE SEQUENCE [LARGE SCALE GENOMIC DNA]</scope>
    <source>
        <strain evidence="1 2">NSJ-79</strain>
    </source>
</reference>
<comment type="caution">
    <text evidence="1">The sequence shown here is derived from an EMBL/GenBank/DDBJ whole genome shotgun (WGS) entry which is preliminary data.</text>
</comment>
<dbReference type="InterPro" id="IPR029062">
    <property type="entry name" value="Class_I_gatase-like"/>
</dbReference>
<keyword evidence="2" id="KW-1185">Reference proteome</keyword>
<sequence length="761" mass="85259">MNKLWTAVILVLGFASCSSKQDELRTDFENPPEEYRPMPFWHINGHMTRAGIEKEVGEAKSLSGFGGVTVLPVSPGTQWGTGKPCPGTEPAYLSDEYFERYADILDISEKQGTQVILYDDIDFPSGSAGGRLRKEYPQYVRKYLSKEEFTVKGNQPVSRQRKDTASVLAAVSALNEQTREVLDLGPYMNGNTLTWKAPAGEWRVMFFNCGVSMDSYHGNLVDYMQPEAVSQLLEMTYGEYDKRFNRYFGNVITKTFFDDVGFVHQENAWTPAITGIFKEKYGKNPALYYPALFYDIGPETGAARVAFFDIRSELMAEGYVKQVSEWSGKRRLSSMGHPPENYSPNSVVANGDILKYYRHVQIPLLDAIFFYGRGLNGFKQISSAADRGDKPVVGAELCGAFPADMDSLTLYRVALEAMVRGVSFVVPHGMWYTTDADKIRIPPLIAPENPLLRDALPNYSACVGRSCLILQGGRRVSDIALLWPITAIQAETYINRDANSGLPVANWLPEHVNHHVLSDLLTNKLRRDFTFVHPEDLCNGKITATGSELVLNNETNIQHYKVLLMPGGDVISAETMKAIKQYYDNGGKVVATSSLPKRAAEFGRDEEVVRLVTEMFGIDPSQESYSDKFNSNANKGRLAFLHNPTPETLADLFTRWELRADIAFDESTIPPAQIGFLNYIHKQKKGRDFYYITNTTGNTVHTTVSLRGKFDNLESWNPHTGKIEPIRNFEFAKQPDGGYVTNIKLSMPQVSGVFIVGKMKE</sequence>
<dbReference type="PANTHER" id="PTHR36848">
    <property type="entry name" value="DNA-BINDING PROTEIN (PUTATIVE SECRETED PROTEIN)-RELATED"/>
    <property type="match status" value="1"/>
</dbReference>
<dbReference type="Proteomes" id="UP000651475">
    <property type="component" value="Unassembled WGS sequence"/>
</dbReference>
<gene>
    <name evidence="1" type="ORF">H8S65_08185</name>
</gene>